<comment type="caution">
    <text evidence="2">The sequence shown here is derived from an EMBL/GenBank/DDBJ whole genome shotgun (WGS) entry which is preliminary data.</text>
</comment>
<dbReference type="EMBL" id="SZYD01000015">
    <property type="protein sequence ID" value="KAD3641992.1"/>
    <property type="molecule type" value="Genomic_DNA"/>
</dbReference>
<dbReference type="PANTHER" id="PTHR10629:SF44">
    <property type="entry name" value="DNA (CYTOSINE-5-)-METHYLTRANSFERASE"/>
    <property type="match status" value="1"/>
</dbReference>
<evidence type="ECO:0000313" key="2">
    <source>
        <dbReference type="EMBL" id="KAD3641992.1"/>
    </source>
</evidence>
<dbReference type="Gene3D" id="3.40.50.150">
    <property type="entry name" value="Vaccinia Virus protein VP39"/>
    <property type="match status" value="2"/>
</dbReference>
<dbReference type="PANTHER" id="PTHR10629">
    <property type="entry name" value="CYTOSINE-SPECIFIC METHYLTRANSFERASE"/>
    <property type="match status" value="1"/>
</dbReference>
<name>A0A5N6MPM2_9ASTR</name>
<reference evidence="2 3" key="1">
    <citation type="submission" date="2019-05" db="EMBL/GenBank/DDBJ databases">
        <title>Mikania micrantha, genome provides insights into the molecular mechanism of rapid growth.</title>
        <authorList>
            <person name="Liu B."/>
        </authorList>
    </citation>
    <scope>NUCLEOTIDE SEQUENCE [LARGE SCALE GENOMIC DNA]</scope>
    <source>
        <strain evidence="2">NLD-2019</strain>
        <tissue evidence="2">Leaf</tissue>
    </source>
</reference>
<keyword evidence="3" id="KW-1185">Reference proteome</keyword>
<dbReference type="AlphaFoldDB" id="A0A5N6MPM2"/>
<dbReference type="Proteomes" id="UP000326396">
    <property type="component" value="Linkage Group LG5"/>
</dbReference>
<dbReference type="OrthoDB" id="1746032at2759"/>
<dbReference type="InterPro" id="IPR050390">
    <property type="entry name" value="C5-Methyltransferase"/>
</dbReference>
<dbReference type="GO" id="GO:0003886">
    <property type="term" value="F:DNA (cytosine-5-)-methyltransferase activity"/>
    <property type="evidence" value="ECO:0007669"/>
    <property type="project" value="TreeGrafter"/>
</dbReference>
<gene>
    <name evidence="2" type="ORF">E3N88_31216</name>
</gene>
<dbReference type="InterPro" id="IPR031303">
    <property type="entry name" value="C5_meth_CS"/>
</dbReference>
<organism evidence="2 3">
    <name type="scientific">Mikania micrantha</name>
    <name type="common">bitter vine</name>
    <dbReference type="NCBI Taxonomy" id="192012"/>
    <lineage>
        <taxon>Eukaryota</taxon>
        <taxon>Viridiplantae</taxon>
        <taxon>Streptophyta</taxon>
        <taxon>Embryophyta</taxon>
        <taxon>Tracheophyta</taxon>
        <taxon>Spermatophyta</taxon>
        <taxon>Magnoliopsida</taxon>
        <taxon>eudicotyledons</taxon>
        <taxon>Gunneridae</taxon>
        <taxon>Pentapetalae</taxon>
        <taxon>asterids</taxon>
        <taxon>campanulids</taxon>
        <taxon>Asterales</taxon>
        <taxon>Asteraceae</taxon>
        <taxon>Asteroideae</taxon>
        <taxon>Heliantheae alliance</taxon>
        <taxon>Eupatorieae</taxon>
        <taxon>Mikania</taxon>
    </lineage>
</organism>
<dbReference type="SUPFAM" id="SSF53335">
    <property type="entry name" value="S-adenosyl-L-methionine-dependent methyltransferases"/>
    <property type="match status" value="1"/>
</dbReference>
<keyword evidence="1" id="KW-0949">S-adenosyl-L-methionine</keyword>
<protein>
    <submittedName>
        <fullName evidence="2">Uncharacterized protein</fullName>
    </submittedName>
</protein>
<dbReference type="GO" id="GO:0005634">
    <property type="term" value="C:nucleus"/>
    <property type="evidence" value="ECO:0007669"/>
    <property type="project" value="TreeGrafter"/>
</dbReference>
<dbReference type="GO" id="GO:0044027">
    <property type="term" value="P:negative regulation of gene expression via chromosomal CpG island methylation"/>
    <property type="evidence" value="ECO:0007669"/>
    <property type="project" value="TreeGrafter"/>
</dbReference>
<evidence type="ECO:0000313" key="3">
    <source>
        <dbReference type="Proteomes" id="UP000326396"/>
    </source>
</evidence>
<sequence>MNPTLSAIQFRTTRLDGSGLGVTIVRYNDDDDMLALILVIVQLVKRDMIMLTYSGCGGMSPGLHFGAKLAGVNLSSTKWAVDANEEACESLRLNHLETQIRNESANDFLDLIKEWDKLCKKYPVKKKRQRHDTVLAGPPALAPCPCWLACWTSEPELMPSGKHKVTLMTSELEFMPFGKHKVPDYALNFRHKKNTRCRLVGNAVAIPVGRALGYTLGIALQKLIGDEPLIILPPKSAHSTTLELLQSRLATKP</sequence>
<dbReference type="InterPro" id="IPR029063">
    <property type="entry name" value="SAM-dependent_MTases_sf"/>
</dbReference>
<dbReference type="GO" id="GO:0003677">
    <property type="term" value="F:DNA binding"/>
    <property type="evidence" value="ECO:0007669"/>
    <property type="project" value="TreeGrafter"/>
</dbReference>
<proteinExistence type="predicted"/>
<evidence type="ECO:0000256" key="1">
    <source>
        <dbReference type="ARBA" id="ARBA00022691"/>
    </source>
</evidence>
<dbReference type="PROSITE" id="PS00095">
    <property type="entry name" value="C5_MTASE_2"/>
    <property type="match status" value="1"/>
</dbReference>
<accession>A0A5N6MPM2</accession>